<evidence type="ECO:0000256" key="4">
    <source>
        <dbReference type="ARBA" id="ARBA00022833"/>
    </source>
</evidence>
<comment type="caution">
    <text evidence="6">The sequence shown here is derived from an EMBL/GenBank/DDBJ whole genome shotgun (WGS) entry which is preliminary data.</text>
</comment>
<protein>
    <submittedName>
        <fullName evidence="6">Succinylglutamate desuccinylase/aspartoacylase family protein</fullName>
    </submittedName>
</protein>
<reference evidence="6 7" key="1">
    <citation type="submission" date="2021-06" db="EMBL/GenBank/DDBJ databases">
        <authorList>
            <person name="Sun Q."/>
            <person name="Li D."/>
        </authorList>
    </citation>
    <scope>NUCLEOTIDE SEQUENCE [LARGE SCALE GENOMIC DNA]</scope>
    <source>
        <strain evidence="6 7">MSJ-2</strain>
    </source>
</reference>
<keyword evidence="4" id="KW-0862">Zinc</keyword>
<evidence type="ECO:0000256" key="1">
    <source>
        <dbReference type="ARBA" id="ARBA00001947"/>
    </source>
</evidence>
<dbReference type="InterPro" id="IPR043795">
    <property type="entry name" value="N-alpha-Ac-DABA-like"/>
</dbReference>
<dbReference type="Pfam" id="PF24827">
    <property type="entry name" value="AstE_AspA_cat"/>
    <property type="match status" value="1"/>
</dbReference>
<dbReference type="InterPro" id="IPR055438">
    <property type="entry name" value="AstE_AspA_cat"/>
</dbReference>
<dbReference type="PIRSF" id="PIRSF039012">
    <property type="entry name" value="ASP"/>
    <property type="match status" value="1"/>
</dbReference>
<gene>
    <name evidence="6" type="ORF">KQI82_00835</name>
</gene>
<keyword evidence="3" id="KW-0378">Hydrolase</keyword>
<keyword evidence="2" id="KW-0479">Metal-binding</keyword>
<dbReference type="InterPro" id="IPR053138">
    <property type="entry name" value="N-alpha-Ac-DABA_deacetylase"/>
</dbReference>
<evidence type="ECO:0000313" key="6">
    <source>
        <dbReference type="EMBL" id="MBU5625479.1"/>
    </source>
</evidence>
<organism evidence="6 7">
    <name type="scientific">Dysosmobacter acutus</name>
    <dbReference type="NCBI Taxonomy" id="2841504"/>
    <lineage>
        <taxon>Bacteria</taxon>
        <taxon>Bacillati</taxon>
        <taxon>Bacillota</taxon>
        <taxon>Clostridia</taxon>
        <taxon>Eubacteriales</taxon>
        <taxon>Oscillospiraceae</taxon>
        <taxon>Dysosmobacter</taxon>
    </lineage>
</organism>
<dbReference type="EMBL" id="JAHLQN010000001">
    <property type="protein sequence ID" value="MBU5625479.1"/>
    <property type="molecule type" value="Genomic_DNA"/>
</dbReference>
<dbReference type="RefSeq" id="WP_216557362.1">
    <property type="nucleotide sequence ID" value="NZ_JAHLQN010000001.1"/>
</dbReference>
<evidence type="ECO:0000256" key="2">
    <source>
        <dbReference type="ARBA" id="ARBA00022723"/>
    </source>
</evidence>
<name>A0ABS6F854_9FIRM</name>
<proteinExistence type="predicted"/>
<dbReference type="Proteomes" id="UP000787672">
    <property type="component" value="Unassembled WGS sequence"/>
</dbReference>
<dbReference type="PANTHER" id="PTHR37326:SF1">
    <property type="entry name" value="BLL3975 PROTEIN"/>
    <property type="match status" value="1"/>
</dbReference>
<dbReference type="PANTHER" id="PTHR37326">
    <property type="entry name" value="BLL3975 PROTEIN"/>
    <property type="match status" value="1"/>
</dbReference>
<evidence type="ECO:0000256" key="3">
    <source>
        <dbReference type="ARBA" id="ARBA00022801"/>
    </source>
</evidence>
<accession>A0ABS6F854</accession>
<feature type="domain" description="Succinylglutamate desuccinylase/Aspartoacylase catalytic" evidence="5">
    <location>
        <begin position="43"/>
        <end position="219"/>
    </location>
</feature>
<evidence type="ECO:0000259" key="5">
    <source>
        <dbReference type="Pfam" id="PF24827"/>
    </source>
</evidence>
<evidence type="ECO:0000313" key="7">
    <source>
        <dbReference type="Proteomes" id="UP000787672"/>
    </source>
</evidence>
<comment type="cofactor">
    <cofactor evidence="1">
        <name>Zn(2+)</name>
        <dbReference type="ChEBI" id="CHEBI:29105"/>
    </cofactor>
</comment>
<keyword evidence="7" id="KW-1185">Reference proteome</keyword>
<sequence>MLKIGSAQAEKGKLVKGYIEMGSLADGPVRMPVMIASGEQDGEVLWLEGCIHGGEFGGALSIAQFMRELDLKALKGTIVGVPVVNILSFRNLSRNTPLDGMNINRIFPGDPDGVYTMQLAANYMELICGNANYFADFHSGGFTSHCLFYAGYKNDHSKESEVERKMCESIGSDIIWDHFDTMQEFGGIIASQVAERGIPAITCECGGGQVLDSDIAKYKGAMTGIAQVLGFLPGEAAKKSSYTHIGNCFCPVTHAGGFFMAKCKDGDILNEGDVIAEIMNLFGEIVEVIRCPENNILVECLYQKNCPISSGEGIGEFLHIYEK</sequence>